<comment type="caution">
    <text evidence="1">The sequence shown here is derived from an EMBL/GenBank/DDBJ whole genome shotgun (WGS) entry which is preliminary data.</text>
</comment>
<dbReference type="GeneID" id="57096007"/>
<dbReference type="EMBL" id="LAHD01000016">
    <property type="protein sequence ID" value="PHK05373.1"/>
    <property type="molecule type" value="Genomic_DNA"/>
</dbReference>
<evidence type="ECO:0000313" key="1">
    <source>
        <dbReference type="EMBL" id="PHK05373.1"/>
    </source>
</evidence>
<evidence type="ECO:0000313" key="2">
    <source>
        <dbReference type="Proteomes" id="UP000222310"/>
    </source>
</evidence>
<dbReference type="Proteomes" id="UP000222310">
    <property type="component" value="Unassembled WGS sequence"/>
</dbReference>
<gene>
    <name evidence="1" type="ORF">VF08_08345</name>
</gene>
<proteinExistence type="predicted"/>
<accession>A0A9Q6EM70</accession>
<dbReference type="AlphaFoldDB" id="A0A9Q6EM70"/>
<sequence>MSNFDLGKEAFIAFSLSLAKSGVITLPTTREELEGVWNKSMDEARRRAWQDAALKAFEVSNGQG</sequence>
<name>A0A9Q6EM70_NOSLI</name>
<dbReference type="RefSeq" id="WP_099068852.1">
    <property type="nucleotide sequence ID" value="NZ_LAHD01000016.1"/>
</dbReference>
<organism evidence="1 2">
    <name type="scientific">Nostoc linckia z8</name>
    <dbReference type="NCBI Taxonomy" id="1628746"/>
    <lineage>
        <taxon>Bacteria</taxon>
        <taxon>Bacillati</taxon>
        <taxon>Cyanobacteriota</taxon>
        <taxon>Cyanophyceae</taxon>
        <taxon>Nostocales</taxon>
        <taxon>Nostocaceae</taxon>
        <taxon>Nostoc</taxon>
    </lineage>
</organism>
<reference evidence="1 2" key="1">
    <citation type="submission" date="2015-02" db="EMBL/GenBank/DDBJ databases">
        <title>Nostoc linckia genome annotation.</title>
        <authorList>
            <person name="Zhou Z."/>
        </authorList>
    </citation>
    <scope>NUCLEOTIDE SEQUENCE [LARGE SCALE GENOMIC DNA]</scope>
    <source>
        <strain evidence="2">z8</strain>
    </source>
</reference>
<protein>
    <submittedName>
        <fullName evidence="1">Uncharacterized protein</fullName>
    </submittedName>
</protein>